<dbReference type="STRING" id="1619100.UT34_C0001G0196"/>
<sequence length="91" mass="10064">MADFINKNGNIPVAPPTPVAPANPVIPPVTNGSNVNTGKQYEVDNLAPEDLDIMWTRWKCLICNYTYEGSKPLKKCPRCGNEDPDKFEDAD</sequence>
<dbReference type="InterPro" id="IPR048574">
    <property type="entry name" value="RUBY_RBDX"/>
</dbReference>
<accession>A0A0G0N027</accession>
<feature type="domain" description="Rubredoxin-like" evidence="2">
    <location>
        <begin position="55"/>
        <end position="90"/>
    </location>
</feature>
<feature type="compositionally biased region" description="Basic and acidic residues" evidence="1">
    <location>
        <begin position="80"/>
        <end position="91"/>
    </location>
</feature>
<dbReference type="Pfam" id="PF21349">
    <property type="entry name" value="RUBY_RBDX"/>
    <property type="match status" value="1"/>
</dbReference>
<organism evidence="3 4">
    <name type="scientific">candidate division WS6 bacterium GW2011_GWF2_39_15</name>
    <dbReference type="NCBI Taxonomy" id="1619100"/>
    <lineage>
        <taxon>Bacteria</taxon>
        <taxon>Candidatus Dojkabacteria</taxon>
    </lineage>
</organism>
<evidence type="ECO:0000313" key="4">
    <source>
        <dbReference type="Proteomes" id="UP000034799"/>
    </source>
</evidence>
<dbReference type="PROSITE" id="PS50903">
    <property type="entry name" value="RUBREDOXIN_LIKE"/>
    <property type="match status" value="1"/>
</dbReference>
<proteinExistence type="predicted"/>
<dbReference type="AlphaFoldDB" id="A0A0G0N027"/>
<protein>
    <recommendedName>
        <fullName evidence="2">Rubredoxin-like domain-containing protein</fullName>
    </recommendedName>
</protein>
<dbReference type="SUPFAM" id="SSF57802">
    <property type="entry name" value="Rubredoxin-like"/>
    <property type="match status" value="1"/>
</dbReference>
<comment type="caution">
    <text evidence="3">The sequence shown here is derived from an EMBL/GenBank/DDBJ whole genome shotgun (WGS) entry which is preliminary data.</text>
</comment>
<evidence type="ECO:0000259" key="2">
    <source>
        <dbReference type="PROSITE" id="PS50903"/>
    </source>
</evidence>
<evidence type="ECO:0000313" key="3">
    <source>
        <dbReference type="EMBL" id="KKR06156.1"/>
    </source>
</evidence>
<evidence type="ECO:0000256" key="1">
    <source>
        <dbReference type="SAM" id="MobiDB-lite"/>
    </source>
</evidence>
<reference evidence="3 4" key="1">
    <citation type="journal article" date="2015" name="Nature">
        <title>rRNA introns, odd ribosomes, and small enigmatic genomes across a large radiation of phyla.</title>
        <authorList>
            <person name="Brown C.T."/>
            <person name="Hug L.A."/>
            <person name="Thomas B.C."/>
            <person name="Sharon I."/>
            <person name="Castelle C.J."/>
            <person name="Singh A."/>
            <person name="Wilkins M.J."/>
            <person name="Williams K.H."/>
            <person name="Banfield J.F."/>
        </authorList>
    </citation>
    <scope>NUCLEOTIDE SEQUENCE [LARGE SCALE GENOMIC DNA]</scope>
</reference>
<gene>
    <name evidence="3" type="ORF">UT34_C0001G0196</name>
</gene>
<feature type="region of interest" description="Disordered" evidence="1">
    <location>
        <begin position="70"/>
        <end position="91"/>
    </location>
</feature>
<dbReference type="Proteomes" id="UP000034799">
    <property type="component" value="Unassembled WGS sequence"/>
</dbReference>
<name>A0A0G0N027_9BACT</name>
<feature type="compositionally biased region" description="Pro residues" evidence="1">
    <location>
        <begin position="13"/>
        <end position="27"/>
    </location>
</feature>
<dbReference type="GO" id="GO:0005506">
    <property type="term" value="F:iron ion binding"/>
    <property type="evidence" value="ECO:0007669"/>
    <property type="project" value="InterPro"/>
</dbReference>
<dbReference type="InterPro" id="IPR024934">
    <property type="entry name" value="Rubredoxin-like_dom"/>
</dbReference>
<feature type="region of interest" description="Disordered" evidence="1">
    <location>
        <begin position="1"/>
        <end position="38"/>
    </location>
</feature>
<dbReference type="Gene3D" id="2.20.28.10">
    <property type="match status" value="1"/>
</dbReference>
<dbReference type="EMBL" id="LBWK01000001">
    <property type="protein sequence ID" value="KKR06156.1"/>
    <property type="molecule type" value="Genomic_DNA"/>
</dbReference>